<dbReference type="AlphaFoldDB" id="B3RWS7"/>
<evidence type="ECO:0000256" key="3">
    <source>
        <dbReference type="ARBA" id="ARBA00022691"/>
    </source>
</evidence>
<dbReference type="PANTHER" id="PTHR21008">
    <property type="entry name" value="S-ADENOSYLMETHIONINE SENSOR UPSTREAM OF MTORC1-RELATED"/>
    <property type="match status" value="1"/>
</dbReference>
<dbReference type="EMBL" id="DS985245">
    <property type="protein sequence ID" value="EDV25178.1"/>
    <property type="molecule type" value="Genomic_DNA"/>
</dbReference>
<dbReference type="RefSeq" id="XP_002113068.1">
    <property type="nucleotide sequence ID" value="XM_002113032.1"/>
</dbReference>
<gene>
    <name evidence="5" type="ORF">TRIADDRAFT_56862</name>
</gene>
<evidence type="ECO:0000313" key="6">
    <source>
        <dbReference type="Proteomes" id="UP000009022"/>
    </source>
</evidence>
<dbReference type="Proteomes" id="UP000009022">
    <property type="component" value="Unassembled WGS sequence"/>
</dbReference>
<dbReference type="GO" id="GO:0008168">
    <property type="term" value="F:methyltransferase activity"/>
    <property type="evidence" value="ECO:0007669"/>
    <property type="project" value="UniProtKB-KW"/>
</dbReference>
<evidence type="ECO:0000313" key="5">
    <source>
        <dbReference type="EMBL" id="EDV25178.1"/>
    </source>
</evidence>
<dbReference type="GeneID" id="6754281"/>
<dbReference type="Pfam" id="PF11968">
    <property type="entry name" value="Bmt2"/>
    <property type="match status" value="1"/>
</dbReference>
<feature type="region of interest" description="Disordered" evidence="4">
    <location>
        <begin position="1"/>
        <end position="25"/>
    </location>
</feature>
<name>B3RWS7_TRIAD</name>
<dbReference type="PANTHER" id="PTHR21008:SF1">
    <property type="entry name" value="25S RRNA (ADENINE(2142)-N(1))-METHYLTRANSFERASE"/>
    <property type="match status" value="1"/>
</dbReference>
<evidence type="ECO:0000256" key="4">
    <source>
        <dbReference type="SAM" id="MobiDB-lite"/>
    </source>
</evidence>
<protein>
    <submittedName>
        <fullName evidence="5">Uncharacterized protein</fullName>
    </submittedName>
</protein>
<dbReference type="GO" id="GO:0032259">
    <property type="term" value="P:methylation"/>
    <property type="evidence" value="ECO:0007669"/>
    <property type="project" value="UniProtKB-KW"/>
</dbReference>
<keyword evidence="6" id="KW-1185">Reference proteome</keyword>
<dbReference type="InParanoid" id="B3RWS7"/>
<dbReference type="KEGG" id="tad:TRIADDRAFT_56862"/>
<dbReference type="CTD" id="6754281"/>
<dbReference type="STRING" id="10228.B3RWS7"/>
<reference evidence="5 6" key="1">
    <citation type="journal article" date="2008" name="Nature">
        <title>The Trichoplax genome and the nature of placozoans.</title>
        <authorList>
            <person name="Srivastava M."/>
            <person name="Begovic E."/>
            <person name="Chapman J."/>
            <person name="Putnam N.H."/>
            <person name="Hellsten U."/>
            <person name="Kawashima T."/>
            <person name="Kuo A."/>
            <person name="Mitros T."/>
            <person name="Salamov A."/>
            <person name="Carpenter M.L."/>
            <person name="Signorovitch A.Y."/>
            <person name="Moreno M.A."/>
            <person name="Kamm K."/>
            <person name="Grimwood J."/>
            <person name="Schmutz J."/>
            <person name="Shapiro H."/>
            <person name="Grigoriev I.V."/>
            <person name="Buss L.W."/>
            <person name="Schierwater B."/>
            <person name="Dellaporta S.L."/>
            <person name="Rokhsar D.S."/>
        </authorList>
    </citation>
    <scope>NUCLEOTIDE SEQUENCE [LARGE SCALE GENOMIC DNA]</scope>
    <source>
        <strain evidence="5 6">Grell-BS-1999</strain>
    </source>
</reference>
<accession>B3RWS7</accession>
<keyword evidence="2" id="KW-0808">Transferase</keyword>
<proteinExistence type="predicted"/>
<dbReference type="HOGENOM" id="CLU_1416852_0_0_1"/>
<dbReference type="eggNOG" id="ENOG502R82D">
    <property type="taxonomic scope" value="Eukaryota"/>
</dbReference>
<evidence type="ECO:0000256" key="1">
    <source>
        <dbReference type="ARBA" id="ARBA00022603"/>
    </source>
</evidence>
<keyword evidence="1" id="KW-0489">Methyltransferase</keyword>
<dbReference type="PhylomeDB" id="B3RWS7"/>
<feature type="compositionally biased region" description="Basic residues" evidence="4">
    <location>
        <begin position="1"/>
        <end position="20"/>
    </location>
</feature>
<dbReference type="OrthoDB" id="5954793at2759"/>
<dbReference type="InterPro" id="IPR021867">
    <property type="entry name" value="Bmt2/SAMTOR"/>
</dbReference>
<evidence type="ECO:0000256" key="2">
    <source>
        <dbReference type="ARBA" id="ARBA00022679"/>
    </source>
</evidence>
<organism evidence="5 6">
    <name type="scientific">Trichoplax adhaerens</name>
    <name type="common">Trichoplax reptans</name>
    <dbReference type="NCBI Taxonomy" id="10228"/>
    <lineage>
        <taxon>Eukaryota</taxon>
        <taxon>Metazoa</taxon>
        <taxon>Placozoa</taxon>
        <taxon>Uniplacotomia</taxon>
        <taxon>Trichoplacea</taxon>
        <taxon>Trichoplacidae</taxon>
        <taxon>Trichoplax</taxon>
    </lineage>
</organism>
<keyword evidence="3" id="KW-0949">S-adenosyl-L-methionine</keyword>
<sequence length="192" mass="22053">MDTTNNKKKKWKKRKKKKNARPITESSYQIRKDGQLISKIHNLMKMMDKVKSDTSISSAEQRTKLSDLKKTLIECGGFQAYQTASKLGEEHHGQQNTSKWILKQMNKLTIRPSTKDERLKLLDVGALQDNYVNQKSWIDCTAIDINPCDQSVQKADFLTFTESKKFEVIILSLVINFIGNAAERGIQQITFK</sequence>